<dbReference type="AlphaFoldDB" id="A0A9W4TUD2"/>
<protein>
    <recommendedName>
        <fullName evidence="3">CMP/dCMP-type deaminase domain-containing protein</fullName>
    </recommendedName>
</protein>
<name>A0A9W4TUD2_9ASCO</name>
<dbReference type="SUPFAM" id="SSF53927">
    <property type="entry name" value="Cytidine deaminase-like"/>
    <property type="match status" value="1"/>
</dbReference>
<dbReference type="GO" id="GO:0008033">
    <property type="term" value="P:tRNA processing"/>
    <property type="evidence" value="ECO:0007669"/>
    <property type="project" value="UniProtKB-KW"/>
</dbReference>
<keyword evidence="5" id="KW-1185">Reference proteome</keyword>
<comment type="similarity">
    <text evidence="2">Belongs to the cytidine and deoxycytidylate deaminase family. ADAT3 subfamily.</text>
</comment>
<evidence type="ECO:0000256" key="2">
    <source>
        <dbReference type="ARBA" id="ARBA00038160"/>
    </source>
</evidence>
<dbReference type="PANTHER" id="PTHR11079">
    <property type="entry name" value="CYTOSINE DEAMINASE FAMILY MEMBER"/>
    <property type="match status" value="1"/>
</dbReference>
<dbReference type="GO" id="GO:0052717">
    <property type="term" value="F:tRNA-specific adenosine-34 deaminase activity"/>
    <property type="evidence" value="ECO:0007669"/>
    <property type="project" value="TreeGrafter"/>
</dbReference>
<dbReference type="InterPro" id="IPR016193">
    <property type="entry name" value="Cytidine_deaminase-like"/>
</dbReference>
<evidence type="ECO:0000259" key="3">
    <source>
        <dbReference type="PROSITE" id="PS51747"/>
    </source>
</evidence>
<dbReference type="InterPro" id="IPR002125">
    <property type="entry name" value="CMP_dCMP_dom"/>
</dbReference>
<dbReference type="Pfam" id="PF00383">
    <property type="entry name" value="dCMP_cyt_deam_1"/>
    <property type="match status" value="1"/>
</dbReference>
<dbReference type="OrthoDB" id="3180714at2759"/>
<organism evidence="4 5">
    <name type="scientific">Candida verbasci</name>
    <dbReference type="NCBI Taxonomy" id="1227364"/>
    <lineage>
        <taxon>Eukaryota</taxon>
        <taxon>Fungi</taxon>
        <taxon>Dikarya</taxon>
        <taxon>Ascomycota</taxon>
        <taxon>Saccharomycotina</taxon>
        <taxon>Pichiomycetes</taxon>
        <taxon>Debaryomycetaceae</taxon>
        <taxon>Candida/Lodderomyces clade</taxon>
        <taxon>Candida</taxon>
    </lineage>
</organism>
<dbReference type="GO" id="GO:0005634">
    <property type="term" value="C:nucleus"/>
    <property type="evidence" value="ECO:0007669"/>
    <property type="project" value="TreeGrafter"/>
</dbReference>
<gene>
    <name evidence="4" type="ORF">CANVERA_P1581</name>
</gene>
<dbReference type="EMBL" id="CANTUO010000001">
    <property type="protein sequence ID" value="CAI5757064.1"/>
    <property type="molecule type" value="Genomic_DNA"/>
</dbReference>
<proteinExistence type="inferred from homology"/>
<evidence type="ECO:0000256" key="1">
    <source>
        <dbReference type="ARBA" id="ARBA00022694"/>
    </source>
</evidence>
<sequence length="306" mass="36016">MQPESHVDLKNGILYNRLKQIKLDNDIDSEWPEKIPVWSCYFDPKTTSKFLNLVKVFNDDDLKHLKRLIKIDDKIRGLICPGPESTKEEIKKLFKDAAFEYHDLELVEVPAHGAKSIETTLKWASIWPLNWKGNPNHQMLNKLSFDIEYESKMVNKLLETLQENTEFVSVTIFVKNNHIELIETNKFEDKLHPQDHAIMKSIDKIAKNELYKRKNYPDEEIGYLCNGYHVYSTHEPCVMCSMALAHSRINKFIYLKETNSGGMASSYYLGDRDGLNWKFQIWKWIGSDEVERINELIRVRQELKEY</sequence>
<dbReference type="PROSITE" id="PS51747">
    <property type="entry name" value="CYT_DCMP_DEAMINASES_2"/>
    <property type="match status" value="1"/>
</dbReference>
<keyword evidence="1" id="KW-0819">tRNA processing</keyword>
<dbReference type="PANTHER" id="PTHR11079:SF156">
    <property type="entry name" value="INACTIVE TRNA-SPECIFIC ADENOSINE DEAMINASE-LIKE PROTEIN 3-RELATED"/>
    <property type="match status" value="1"/>
</dbReference>
<dbReference type="Gene3D" id="3.40.140.10">
    <property type="entry name" value="Cytidine Deaminase, domain 2"/>
    <property type="match status" value="1"/>
</dbReference>
<feature type="domain" description="CMP/dCMP-type deaminase" evidence="3">
    <location>
        <begin position="145"/>
        <end position="282"/>
    </location>
</feature>
<evidence type="ECO:0000313" key="4">
    <source>
        <dbReference type="EMBL" id="CAI5757064.1"/>
    </source>
</evidence>
<comment type="caution">
    <text evidence="4">The sequence shown here is derived from an EMBL/GenBank/DDBJ whole genome shotgun (WGS) entry which is preliminary data.</text>
</comment>
<evidence type="ECO:0000313" key="5">
    <source>
        <dbReference type="Proteomes" id="UP001152885"/>
    </source>
</evidence>
<dbReference type="GO" id="GO:0005737">
    <property type="term" value="C:cytoplasm"/>
    <property type="evidence" value="ECO:0007669"/>
    <property type="project" value="TreeGrafter"/>
</dbReference>
<reference evidence="4" key="1">
    <citation type="submission" date="2022-12" db="EMBL/GenBank/DDBJ databases">
        <authorList>
            <person name="Brejova B."/>
        </authorList>
    </citation>
    <scope>NUCLEOTIDE SEQUENCE</scope>
</reference>
<dbReference type="Proteomes" id="UP001152885">
    <property type="component" value="Unassembled WGS sequence"/>
</dbReference>
<accession>A0A9W4TUD2</accession>